<evidence type="ECO:0000313" key="1">
    <source>
        <dbReference type="EMBL" id="KAH7999747.1"/>
    </source>
</evidence>
<protein>
    <submittedName>
        <fullName evidence="1">LIM/homeobox protein Lhx8</fullName>
    </submittedName>
</protein>
<sequence length="124" mass="12925">MYWKSNQMFVCKLDAKDVPALRIEAEKFPGLMAEECGRAAGAAAAAAAATARRKSAGETGLVSPEEAGDEDSCSSSAPLSPSSSPRSLGSGGCAPSKCVCNSCGLEIIDKYLLKDLHLRWQLSA</sequence>
<reference evidence="1" key="1">
    <citation type="submission" date="2021-08" db="EMBL/GenBank/DDBJ databases">
        <title>The first chromosome-level gecko genome reveals the dynamic sex chromosomes of Neotropical dwarf geckos (Sphaerodactylidae: Sphaerodactylus).</title>
        <authorList>
            <person name="Pinto B.J."/>
            <person name="Keating S.E."/>
            <person name="Gamble T."/>
        </authorList>
    </citation>
    <scope>NUCLEOTIDE SEQUENCE</scope>
    <source>
        <strain evidence="1">TG3544</strain>
    </source>
</reference>
<evidence type="ECO:0000313" key="2">
    <source>
        <dbReference type="Proteomes" id="UP000827872"/>
    </source>
</evidence>
<accession>A0ACB8F3X4</accession>
<name>A0ACB8F3X4_9SAUR</name>
<dbReference type="EMBL" id="CM037618">
    <property type="protein sequence ID" value="KAH7999747.1"/>
    <property type="molecule type" value="Genomic_DNA"/>
</dbReference>
<keyword evidence="2" id="KW-1185">Reference proteome</keyword>
<dbReference type="Proteomes" id="UP000827872">
    <property type="component" value="Linkage Group LG05"/>
</dbReference>
<gene>
    <name evidence="1" type="primary">LHX8_2</name>
    <name evidence="1" type="ORF">K3G42_018204</name>
</gene>
<proteinExistence type="predicted"/>
<organism evidence="1 2">
    <name type="scientific">Sphaerodactylus townsendi</name>
    <dbReference type="NCBI Taxonomy" id="933632"/>
    <lineage>
        <taxon>Eukaryota</taxon>
        <taxon>Metazoa</taxon>
        <taxon>Chordata</taxon>
        <taxon>Craniata</taxon>
        <taxon>Vertebrata</taxon>
        <taxon>Euteleostomi</taxon>
        <taxon>Lepidosauria</taxon>
        <taxon>Squamata</taxon>
        <taxon>Bifurcata</taxon>
        <taxon>Gekkota</taxon>
        <taxon>Sphaerodactylidae</taxon>
        <taxon>Sphaerodactylus</taxon>
    </lineage>
</organism>
<comment type="caution">
    <text evidence="1">The sequence shown here is derived from an EMBL/GenBank/DDBJ whole genome shotgun (WGS) entry which is preliminary data.</text>
</comment>